<dbReference type="Proteomes" id="UP001153365">
    <property type="component" value="Unassembled WGS sequence"/>
</dbReference>
<dbReference type="AlphaFoldDB" id="A0AAV0AYU4"/>
<accession>A0AAV0AYU4</accession>
<feature type="compositionally biased region" description="Polar residues" evidence="1">
    <location>
        <begin position="65"/>
        <end position="85"/>
    </location>
</feature>
<comment type="caution">
    <text evidence="3">The sequence shown here is derived from an EMBL/GenBank/DDBJ whole genome shotgun (WGS) entry which is preliminary data.</text>
</comment>
<dbReference type="EMBL" id="CALTRL010002128">
    <property type="protein sequence ID" value="CAH7674765.1"/>
    <property type="molecule type" value="Genomic_DNA"/>
</dbReference>
<protein>
    <submittedName>
        <fullName evidence="3">Expressed protein</fullName>
    </submittedName>
</protein>
<keyword evidence="4" id="KW-1185">Reference proteome</keyword>
<gene>
    <name evidence="3" type="ORF">PPACK8108_LOCUS9701</name>
</gene>
<evidence type="ECO:0000256" key="2">
    <source>
        <dbReference type="SAM" id="SignalP"/>
    </source>
</evidence>
<feature type="chain" id="PRO_5043706815" evidence="2">
    <location>
        <begin position="17"/>
        <end position="191"/>
    </location>
</feature>
<evidence type="ECO:0000313" key="3">
    <source>
        <dbReference type="EMBL" id="CAH7674765.1"/>
    </source>
</evidence>
<proteinExistence type="predicted"/>
<feature type="region of interest" description="Disordered" evidence="1">
    <location>
        <begin position="129"/>
        <end position="169"/>
    </location>
</feature>
<reference evidence="3" key="1">
    <citation type="submission" date="2022-06" db="EMBL/GenBank/DDBJ databases">
        <authorList>
            <consortium name="SYNGENTA / RWTH Aachen University"/>
        </authorList>
    </citation>
    <scope>NUCLEOTIDE SEQUENCE</scope>
</reference>
<sequence>MSWLFYGLWFSIFSYGNLFNEGPSVQSKASISNHFLLKARSQPQVRGTNRHSKRKPSFLGGAESPSETSSNIEATSGGKASQSKSKCCFKPGEAYKLHGKNFFTYFLETKKKQDTPVETPINSLTKEIKNHIVEPKPKPKPKPKTTPKLSEMSRGESNQLGPPPERSPTFYHLNRIVQMHKNPARLPQNSK</sequence>
<keyword evidence="2" id="KW-0732">Signal</keyword>
<feature type="region of interest" description="Disordered" evidence="1">
    <location>
        <begin position="41"/>
        <end position="85"/>
    </location>
</feature>
<feature type="signal peptide" evidence="2">
    <location>
        <begin position="1"/>
        <end position="16"/>
    </location>
</feature>
<name>A0AAV0AYU4_PHAPC</name>
<evidence type="ECO:0000313" key="4">
    <source>
        <dbReference type="Proteomes" id="UP001153365"/>
    </source>
</evidence>
<organism evidence="3 4">
    <name type="scientific">Phakopsora pachyrhizi</name>
    <name type="common">Asian soybean rust disease fungus</name>
    <dbReference type="NCBI Taxonomy" id="170000"/>
    <lineage>
        <taxon>Eukaryota</taxon>
        <taxon>Fungi</taxon>
        <taxon>Dikarya</taxon>
        <taxon>Basidiomycota</taxon>
        <taxon>Pucciniomycotina</taxon>
        <taxon>Pucciniomycetes</taxon>
        <taxon>Pucciniales</taxon>
        <taxon>Phakopsoraceae</taxon>
        <taxon>Phakopsora</taxon>
    </lineage>
</organism>
<evidence type="ECO:0000256" key="1">
    <source>
        <dbReference type="SAM" id="MobiDB-lite"/>
    </source>
</evidence>